<reference evidence="4 5" key="1">
    <citation type="submission" date="2020-08" db="EMBL/GenBank/DDBJ databases">
        <title>Genomic Encyclopedia of Type Strains, Phase IV (KMG-IV): sequencing the most valuable type-strain genomes for metagenomic binning, comparative biology and taxonomic classification.</title>
        <authorList>
            <person name="Goeker M."/>
        </authorList>
    </citation>
    <scope>NUCLEOTIDE SEQUENCE [LARGE SCALE GENOMIC DNA]</scope>
    <source>
        <strain evidence="4 5">DSM 14925</strain>
    </source>
</reference>
<evidence type="ECO:0000313" key="5">
    <source>
        <dbReference type="Proteomes" id="UP000562464"/>
    </source>
</evidence>
<name>A0A841C5W0_9LACT</name>
<feature type="DNA-binding region" description="H-T-H motif" evidence="2">
    <location>
        <begin position="34"/>
        <end position="53"/>
    </location>
</feature>
<dbReference type="PROSITE" id="PS50977">
    <property type="entry name" value="HTH_TETR_2"/>
    <property type="match status" value="1"/>
</dbReference>
<dbReference type="InterPro" id="IPR039532">
    <property type="entry name" value="TetR_C_Firmicutes"/>
</dbReference>
<dbReference type="AlphaFoldDB" id="A0A841C5W0"/>
<dbReference type="GO" id="GO:0003677">
    <property type="term" value="F:DNA binding"/>
    <property type="evidence" value="ECO:0007669"/>
    <property type="project" value="UniProtKB-UniRule"/>
</dbReference>
<dbReference type="Pfam" id="PF14278">
    <property type="entry name" value="TetR_C_8"/>
    <property type="match status" value="1"/>
</dbReference>
<dbReference type="PANTHER" id="PTHR43479:SF7">
    <property type="entry name" value="TETR-FAMILY TRANSCRIPTIONAL REGULATOR"/>
    <property type="match status" value="1"/>
</dbReference>
<keyword evidence="5" id="KW-1185">Reference proteome</keyword>
<dbReference type="Gene3D" id="1.10.357.10">
    <property type="entry name" value="Tetracycline Repressor, domain 2"/>
    <property type="match status" value="1"/>
</dbReference>
<protein>
    <submittedName>
        <fullName evidence="4">AcrR family transcriptional regulator</fullName>
    </submittedName>
</protein>
<feature type="domain" description="HTH tetR-type" evidence="3">
    <location>
        <begin position="11"/>
        <end position="71"/>
    </location>
</feature>
<dbReference type="Proteomes" id="UP000562464">
    <property type="component" value="Unassembled WGS sequence"/>
</dbReference>
<comment type="caution">
    <text evidence="4">The sequence shown here is derived from an EMBL/GenBank/DDBJ whole genome shotgun (WGS) entry which is preliminary data.</text>
</comment>
<gene>
    <name evidence="4" type="ORF">HNQ37_000712</name>
</gene>
<organism evidence="4 5">
    <name type="scientific">Lactovum miscens</name>
    <dbReference type="NCBI Taxonomy" id="190387"/>
    <lineage>
        <taxon>Bacteria</taxon>
        <taxon>Bacillati</taxon>
        <taxon>Bacillota</taxon>
        <taxon>Bacilli</taxon>
        <taxon>Lactobacillales</taxon>
        <taxon>Streptococcaceae</taxon>
        <taxon>Lactovum</taxon>
    </lineage>
</organism>
<accession>A0A841C5W0</accession>
<evidence type="ECO:0000313" key="4">
    <source>
        <dbReference type="EMBL" id="MBB5887835.1"/>
    </source>
</evidence>
<proteinExistence type="predicted"/>
<dbReference type="RefSeq" id="WP_183539349.1">
    <property type="nucleotide sequence ID" value="NZ_DASWOY010000027.1"/>
</dbReference>
<keyword evidence="1 2" id="KW-0238">DNA-binding</keyword>
<evidence type="ECO:0000256" key="1">
    <source>
        <dbReference type="ARBA" id="ARBA00023125"/>
    </source>
</evidence>
<dbReference type="SUPFAM" id="SSF46689">
    <property type="entry name" value="Homeodomain-like"/>
    <property type="match status" value="1"/>
</dbReference>
<dbReference type="InterPro" id="IPR001647">
    <property type="entry name" value="HTH_TetR"/>
</dbReference>
<sequence>MEKKAVDLRVRRTKKIIIQSFISLLRKKKFEKISIQEIADNAMINRATFYAHYSDKQALYDSLIDEFLEKFTKVLDDGTLVEGANVYVNEIEGILTRFYDFIRENPEVAQVIIDKSQDEAFTRRFYEIISERYIELFEKLEVREKEVVIPIEFVISYITAILVGTLKWWISKNSQNMSSDDYAHLIIKLISNGHLTVLGVNIDRLTKI</sequence>
<dbReference type="InterPro" id="IPR050624">
    <property type="entry name" value="HTH-type_Tx_Regulator"/>
</dbReference>
<evidence type="ECO:0000259" key="3">
    <source>
        <dbReference type="PROSITE" id="PS50977"/>
    </source>
</evidence>
<dbReference type="Pfam" id="PF00440">
    <property type="entry name" value="TetR_N"/>
    <property type="match status" value="1"/>
</dbReference>
<evidence type="ECO:0000256" key="2">
    <source>
        <dbReference type="PROSITE-ProRule" id="PRU00335"/>
    </source>
</evidence>
<dbReference type="PANTHER" id="PTHR43479">
    <property type="entry name" value="ACREF/ENVCD OPERON REPRESSOR-RELATED"/>
    <property type="match status" value="1"/>
</dbReference>
<dbReference type="EMBL" id="JACHHV010000008">
    <property type="protein sequence ID" value="MBB5887835.1"/>
    <property type="molecule type" value="Genomic_DNA"/>
</dbReference>
<dbReference type="InterPro" id="IPR009057">
    <property type="entry name" value="Homeodomain-like_sf"/>
</dbReference>